<sequence length="213" mass="21544">MALHEGRRFDPTLYLVTDPVLAGPRGVVETVRQALDGGVTLVQLRDPEAKTRALCETAAALLEVTRPRGIPLVINDRVDVMLAVGADGVHVGARDMAPGLVRRLTGPDAIVGLSITTLEELAAADLGPVDYIGASPVHATPTKTDTGPALGLDGLARLRAATDLPIVAIGGLHAGNVRAAVEAGADGIAVVSAIMAAADPAAAALVLRGATGL</sequence>
<evidence type="ECO:0000313" key="14">
    <source>
        <dbReference type="EMBL" id="MBB5752149.1"/>
    </source>
</evidence>
<dbReference type="GO" id="GO:0004789">
    <property type="term" value="F:thiamine-phosphate diphosphorylase activity"/>
    <property type="evidence" value="ECO:0007669"/>
    <property type="project" value="UniProtKB-UniRule"/>
</dbReference>
<dbReference type="CDD" id="cd00564">
    <property type="entry name" value="TMP_TenI"/>
    <property type="match status" value="1"/>
</dbReference>
<dbReference type="Gene3D" id="3.20.20.70">
    <property type="entry name" value="Aldolase class I"/>
    <property type="match status" value="1"/>
</dbReference>
<reference evidence="14 15" key="1">
    <citation type="submission" date="2020-08" db="EMBL/GenBank/DDBJ databases">
        <title>Genomic Encyclopedia of Type Strains, Phase IV (KMG-IV): sequencing the most valuable type-strain genomes for metagenomic binning, comparative biology and taxonomic classification.</title>
        <authorList>
            <person name="Goeker M."/>
        </authorList>
    </citation>
    <scope>NUCLEOTIDE SEQUENCE [LARGE SCALE GENOMIC DNA]</scope>
    <source>
        <strain evidence="14 15">DSM 16268</strain>
    </source>
</reference>
<feature type="binding site" evidence="10">
    <location>
        <begin position="140"/>
        <end position="142"/>
    </location>
    <ligand>
        <name>2-[(2R,5Z)-2-carboxy-4-methylthiazol-5(2H)-ylidene]ethyl phosphate</name>
        <dbReference type="ChEBI" id="CHEBI:62899"/>
    </ligand>
</feature>
<dbReference type="InterPro" id="IPR013785">
    <property type="entry name" value="Aldolase_TIM"/>
</dbReference>
<dbReference type="PANTHER" id="PTHR20857">
    <property type="entry name" value="THIAMINE-PHOSPHATE PYROPHOSPHORYLASE"/>
    <property type="match status" value="1"/>
</dbReference>
<dbReference type="FunFam" id="3.20.20.70:FF:000096">
    <property type="entry name" value="Thiamine-phosphate synthase"/>
    <property type="match status" value="1"/>
</dbReference>
<evidence type="ECO:0000256" key="11">
    <source>
        <dbReference type="RuleBase" id="RU003826"/>
    </source>
</evidence>
<comment type="function">
    <text evidence="1 10">Condenses 4-methyl-5-(beta-hydroxyethyl)thiazole monophosphate (THZ-P) and 2-methyl-4-amino-5-hydroxymethyl pyrimidine pyrophosphate (HMP-PP) to form thiamine monophosphate (TMP).</text>
</comment>
<feature type="binding site" evidence="10">
    <location>
        <begin position="191"/>
        <end position="192"/>
    </location>
    <ligand>
        <name>2-[(2R,5Z)-2-carboxy-4-methylthiazol-5(2H)-ylidene]ethyl phosphate</name>
        <dbReference type="ChEBI" id="CHEBI:62899"/>
    </ligand>
</feature>
<comment type="catalytic activity">
    <reaction evidence="7 10 11">
        <text>4-methyl-5-(2-phosphooxyethyl)-thiazole + 4-amino-2-methyl-5-(diphosphooxymethyl)pyrimidine + H(+) = thiamine phosphate + diphosphate</text>
        <dbReference type="Rhea" id="RHEA:22328"/>
        <dbReference type="ChEBI" id="CHEBI:15378"/>
        <dbReference type="ChEBI" id="CHEBI:33019"/>
        <dbReference type="ChEBI" id="CHEBI:37575"/>
        <dbReference type="ChEBI" id="CHEBI:57841"/>
        <dbReference type="ChEBI" id="CHEBI:58296"/>
        <dbReference type="EC" id="2.5.1.3"/>
    </reaction>
</comment>
<feature type="binding site" evidence="10">
    <location>
        <position position="114"/>
    </location>
    <ligand>
        <name>4-amino-2-methyl-5-(diphosphooxymethyl)pyrimidine</name>
        <dbReference type="ChEBI" id="CHEBI:57841"/>
    </ligand>
</feature>
<comment type="caution">
    <text evidence="14">The sequence shown here is derived from an EMBL/GenBank/DDBJ whole genome shotgun (WGS) entry which is preliminary data.</text>
</comment>
<keyword evidence="15" id="KW-1185">Reference proteome</keyword>
<evidence type="ECO:0000256" key="12">
    <source>
        <dbReference type="RuleBase" id="RU004253"/>
    </source>
</evidence>
<dbReference type="UniPathway" id="UPA00060">
    <property type="reaction ID" value="UER00141"/>
</dbReference>
<comment type="similarity">
    <text evidence="10 11">Belongs to the thiamine-phosphate synthase family.</text>
</comment>
<dbReference type="Proteomes" id="UP000523821">
    <property type="component" value="Unassembled WGS sequence"/>
</dbReference>
<evidence type="ECO:0000259" key="13">
    <source>
        <dbReference type="Pfam" id="PF02581"/>
    </source>
</evidence>
<accession>A0A7W9CUX9</accession>
<dbReference type="GO" id="GO:0000287">
    <property type="term" value="F:magnesium ion binding"/>
    <property type="evidence" value="ECO:0007669"/>
    <property type="project" value="UniProtKB-UniRule"/>
</dbReference>
<proteinExistence type="inferred from homology"/>
<evidence type="ECO:0000256" key="4">
    <source>
        <dbReference type="ARBA" id="ARBA00022723"/>
    </source>
</evidence>
<name>A0A7W9CUX9_9HYPH</name>
<evidence type="ECO:0000256" key="10">
    <source>
        <dbReference type="HAMAP-Rule" id="MF_00097"/>
    </source>
</evidence>
<keyword evidence="3 10" id="KW-0808">Transferase</keyword>
<evidence type="ECO:0000256" key="3">
    <source>
        <dbReference type="ARBA" id="ARBA00022679"/>
    </source>
</evidence>
<keyword evidence="5 10" id="KW-0460">Magnesium</keyword>
<dbReference type="GO" id="GO:0009229">
    <property type="term" value="P:thiamine diphosphate biosynthetic process"/>
    <property type="evidence" value="ECO:0007669"/>
    <property type="project" value="UniProtKB-UniRule"/>
</dbReference>
<feature type="domain" description="Thiamine phosphate synthase/TenI" evidence="13">
    <location>
        <begin position="13"/>
        <end position="194"/>
    </location>
</feature>
<dbReference type="InterPro" id="IPR034291">
    <property type="entry name" value="TMP_synthase"/>
</dbReference>
<dbReference type="NCBIfam" id="TIGR00693">
    <property type="entry name" value="thiE"/>
    <property type="match status" value="1"/>
</dbReference>
<dbReference type="SUPFAM" id="SSF51391">
    <property type="entry name" value="Thiamin phosphate synthase"/>
    <property type="match status" value="1"/>
</dbReference>
<evidence type="ECO:0000256" key="5">
    <source>
        <dbReference type="ARBA" id="ARBA00022842"/>
    </source>
</evidence>
<evidence type="ECO:0000256" key="6">
    <source>
        <dbReference type="ARBA" id="ARBA00022977"/>
    </source>
</evidence>
<evidence type="ECO:0000256" key="1">
    <source>
        <dbReference type="ARBA" id="ARBA00003814"/>
    </source>
</evidence>
<keyword evidence="6 10" id="KW-0784">Thiamine biosynthesis</keyword>
<dbReference type="EMBL" id="JACHOO010000002">
    <property type="protein sequence ID" value="MBB5752149.1"/>
    <property type="molecule type" value="Genomic_DNA"/>
</dbReference>
<comment type="pathway">
    <text evidence="2 10 12">Cofactor biosynthesis; thiamine diphosphate biosynthesis; thiamine phosphate from 4-amino-2-methyl-5-diphosphomethylpyrimidine and 4-methyl-5-(2-phosphoethyl)-thiazole: step 1/1.</text>
</comment>
<evidence type="ECO:0000256" key="2">
    <source>
        <dbReference type="ARBA" id="ARBA00005165"/>
    </source>
</evidence>
<dbReference type="PANTHER" id="PTHR20857:SF15">
    <property type="entry name" value="THIAMINE-PHOSPHATE SYNTHASE"/>
    <property type="match status" value="1"/>
</dbReference>
<evidence type="ECO:0000256" key="7">
    <source>
        <dbReference type="ARBA" id="ARBA00047334"/>
    </source>
</evidence>
<dbReference type="EC" id="2.5.1.3" evidence="10"/>
<dbReference type="Pfam" id="PF02581">
    <property type="entry name" value="TMP-TENI"/>
    <property type="match status" value="1"/>
</dbReference>
<dbReference type="GO" id="GO:0009228">
    <property type="term" value="P:thiamine biosynthetic process"/>
    <property type="evidence" value="ECO:0007669"/>
    <property type="project" value="UniProtKB-KW"/>
</dbReference>
<feature type="binding site" evidence="10">
    <location>
        <position position="75"/>
    </location>
    <ligand>
        <name>4-amino-2-methyl-5-(diphosphooxymethyl)pyrimidine</name>
        <dbReference type="ChEBI" id="CHEBI:57841"/>
    </ligand>
</feature>
<dbReference type="RefSeq" id="WP_183853544.1">
    <property type="nucleotide sequence ID" value="NZ_JACHOO010000002.1"/>
</dbReference>
<organism evidence="14 15">
    <name type="scientific">Prosthecomicrobium pneumaticum</name>
    <dbReference type="NCBI Taxonomy" id="81895"/>
    <lineage>
        <taxon>Bacteria</taxon>
        <taxon>Pseudomonadati</taxon>
        <taxon>Pseudomonadota</taxon>
        <taxon>Alphaproteobacteria</taxon>
        <taxon>Hyphomicrobiales</taxon>
        <taxon>Kaistiaceae</taxon>
        <taxon>Prosthecomicrobium</taxon>
    </lineage>
</organism>
<dbReference type="InterPro" id="IPR022998">
    <property type="entry name" value="ThiamineP_synth_TenI"/>
</dbReference>
<feature type="binding site" evidence="10">
    <location>
        <position position="95"/>
    </location>
    <ligand>
        <name>Mg(2+)</name>
        <dbReference type="ChEBI" id="CHEBI:18420"/>
    </ligand>
</feature>
<comment type="catalytic activity">
    <reaction evidence="9 10 11">
        <text>2-[(2R,5Z)-2-carboxy-4-methylthiazol-5(2H)-ylidene]ethyl phosphate + 4-amino-2-methyl-5-(diphosphooxymethyl)pyrimidine + 2 H(+) = thiamine phosphate + CO2 + diphosphate</text>
        <dbReference type="Rhea" id="RHEA:47844"/>
        <dbReference type="ChEBI" id="CHEBI:15378"/>
        <dbReference type="ChEBI" id="CHEBI:16526"/>
        <dbReference type="ChEBI" id="CHEBI:33019"/>
        <dbReference type="ChEBI" id="CHEBI:37575"/>
        <dbReference type="ChEBI" id="CHEBI:57841"/>
        <dbReference type="ChEBI" id="CHEBI:62899"/>
        <dbReference type="EC" id="2.5.1.3"/>
    </reaction>
</comment>
<comment type="catalytic activity">
    <reaction evidence="8 10 11">
        <text>2-(2-carboxy-4-methylthiazol-5-yl)ethyl phosphate + 4-amino-2-methyl-5-(diphosphooxymethyl)pyrimidine + 2 H(+) = thiamine phosphate + CO2 + diphosphate</text>
        <dbReference type="Rhea" id="RHEA:47848"/>
        <dbReference type="ChEBI" id="CHEBI:15378"/>
        <dbReference type="ChEBI" id="CHEBI:16526"/>
        <dbReference type="ChEBI" id="CHEBI:33019"/>
        <dbReference type="ChEBI" id="CHEBI:37575"/>
        <dbReference type="ChEBI" id="CHEBI:57841"/>
        <dbReference type="ChEBI" id="CHEBI:62890"/>
        <dbReference type="EC" id="2.5.1.3"/>
    </reaction>
</comment>
<dbReference type="AlphaFoldDB" id="A0A7W9CUX9"/>
<dbReference type="GO" id="GO:0005737">
    <property type="term" value="C:cytoplasm"/>
    <property type="evidence" value="ECO:0007669"/>
    <property type="project" value="TreeGrafter"/>
</dbReference>
<gene>
    <name evidence="10" type="primary">thiE</name>
    <name evidence="14" type="ORF">GGQ63_001201</name>
</gene>
<protein>
    <recommendedName>
        <fullName evidence="10">Thiamine-phosphate synthase</fullName>
        <shortName evidence="10">TP synthase</shortName>
        <shortName evidence="10">TPS</shortName>
        <ecNumber evidence="10">2.5.1.3</ecNumber>
    </recommendedName>
    <alternativeName>
        <fullName evidence="10">Thiamine-phosphate pyrophosphorylase</fullName>
        <shortName evidence="10">TMP pyrophosphorylase</shortName>
        <shortName evidence="10">TMP-PPase</shortName>
    </alternativeName>
</protein>
<dbReference type="InterPro" id="IPR036206">
    <property type="entry name" value="ThiamineP_synth_sf"/>
</dbReference>
<evidence type="ECO:0000256" key="9">
    <source>
        <dbReference type="ARBA" id="ARBA00047883"/>
    </source>
</evidence>
<feature type="binding site" evidence="10">
    <location>
        <position position="171"/>
    </location>
    <ligand>
        <name>2-[(2R,5Z)-2-carboxy-4-methylthiazol-5(2H)-ylidene]ethyl phosphate</name>
        <dbReference type="ChEBI" id="CHEBI:62899"/>
    </ligand>
</feature>
<dbReference type="HAMAP" id="MF_00097">
    <property type="entry name" value="TMP_synthase"/>
    <property type="match status" value="1"/>
</dbReference>
<keyword evidence="4 10" id="KW-0479">Metal-binding</keyword>
<feature type="binding site" evidence="10">
    <location>
        <position position="143"/>
    </location>
    <ligand>
        <name>4-amino-2-methyl-5-(diphosphooxymethyl)pyrimidine</name>
        <dbReference type="ChEBI" id="CHEBI:57841"/>
    </ligand>
</feature>
<comment type="caution">
    <text evidence="10">Lacks conserved residue(s) required for the propagation of feature annotation.</text>
</comment>
<evidence type="ECO:0000256" key="8">
    <source>
        <dbReference type="ARBA" id="ARBA00047851"/>
    </source>
</evidence>
<comment type="cofactor">
    <cofactor evidence="10">
        <name>Mg(2+)</name>
        <dbReference type="ChEBI" id="CHEBI:18420"/>
    </cofactor>
    <text evidence="10">Binds 1 Mg(2+) ion per subunit.</text>
</comment>
<evidence type="ECO:0000313" key="15">
    <source>
        <dbReference type="Proteomes" id="UP000523821"/>
    </source>
</evidence>
<feature type="binding site" evidence="10">
    <location>
        <position position="76"/>
    </location>
    <ligand>
        <name>Mg(2+)</name>
        <dbReference type="ChEBI" id="CHEBI:18420"/>
    </ligand>
</feature>